<dbReference type="Proteomes" id="UP000536604">
    <property type="component" value="Unassembled WGS sequence"/>
</dbReference>
<evidence type="ECO:0000256" key="1">
    <source>
        <dbReference type="SAM" id="Phobius"/>
    </source>
</evidence>
<feature type="transmembrane region" description="Helical" evidence="1">
    <location>
        <begin position="65"/>
        <end position="84"/>
    </location>
</feature>
<accession>A0A841IY64</accession>
<dbReference type="EMBL" id="JACHJO010000010">
    <property type="protein sequence ID" value="MBB6121415.1"/>
    <property type="molecule type" value="Genomic_DNA"/>
</dbReference>
<reference evidence="2 3" key="1">
    <citation type="submission" date="2020-08" db="EMBL/GenBank/DDBJ databases">
        <title>Genomic Encyclopedia of Type Strains, Phase III (KMG-III): the genomes of soil and plant-associated and newly described type strains.</title>
        <authorList>
            <person name="Whitman W."/>
        </authorList>
    </citation>
    <scope>NUCLEOTIDE SEQUENCE [LARGE SCALE GENOMIC DNA]</scope>
    <source>
        <strain evidence="2 3">CECT 8712</strain>
    </source>
</reference>
<evidence type="ECO:0008006" key="4">
    <source>
        <dbReference type="Google" id="ProtNLM"/>
    </source>
</evidence>
<evidence type="ECO:0000313" key="2">
    <source>
        <dbReference type="EMBL" id="MBB6121415.1"/>
    </source>
</evidence>
<gene>
    <name evidence="2" type="ORF">FHS13_003384</name>
</gene>
<keyword evidence="3" id="KW-1185">Reference proteome</keyword>
<sequence length="194" mass="20322">MDERTPAVRRQLTVGVCVFTALALLGAVLGVLWWALAPERAEGVALGGGEVFTGTDEALFAGEGAFVLVTALTGLVTGYVVYMLQFLLAERRAQDLRLACLAAGFLGSAVGALLTWQVGTALDAPLHAALQEADRGETVTVGLQLRATAFLVAWPFVFVLQYGLLDAVSLLRRDQPGLPGRPAAPSAETASDTP</sequence>
<keyword evidence="1" id="KW-0472">Membrane</keyword>
<keyword evidence="1" id="KW-0812">Transmembrane</keyword>
<proteinExistence type="predicted"/>
<name>A0A841IY64_9ACTN</name>
<dbReference type="AlphaFoldDB" id="A0A841IY64"/>
<dbReference type="RefSeq" id="WP_184292864.1">
    <property type="nucleotide sequence ID" value="NZ_JACHJO010000010.1"/>
</dbReference>
<keyword evidence="1" id="KW-1133">Transmembrane helix</keyword>
<evidence type="ECO:0000313" key="3">
    <source>
        <dbReference type="Proteomes" id="UP000536604"/>
    </source>
</evidence>
<feature type="transmembrane region" description="Helical" evidence="1">
    <location>
        <begin position="12"/>
        <end position="36"/>
    </location>
</feature>
<feature type="transmembrane region" description="Helical" evidence="1">
    <location>
        <begin position="147"/>
        <end position="165"/>
    </location>
</feature>
<feature type="transmembrane region" description="Helical" evidence="1">
    <location>
        <begin position="96"/>
        <end position="116"/>
    </location>
</feature>
<organism evidence="2 3">
    <name type="scientific">Nocardiopsis algeriensis</name>
    <dbReference type="NCBI Taxonomy" id="1478215"/>
    <lineage>
        <taxon>Bacteria</taxon>
        <taxon>Bacillati</taxon>
        <taxon>Actinomycetota</taxon>
        <taxon>Actinomycetes</taxon>
        <taxon>Streptosporangiales</taxon>
        <taxon>Nocardiopsidaceae</taxon>
        <taxon>Nocardiopsis</taxon>
    </lineage>
</organism>
<comment type="caution">
    <text evidence="2">The sequence shown here is derived from an EMBL/GenBank/DDBJ whole genome shotgun (WGS) entry which is preliminary data.</text>
</comment>
<protein>
    <recommendedName>
        <fullName evidence="4">DUF2567 domain-containing protein</fullName>
    </recommendedName>
</protein>